<dbReference type="Proteomes" id="UP001179952">
    <property type="component" value="Unassembled WGS sequence"/>
</dbReference>
<reference evidence="2" key="2">
    <citation type="submission" date="2023-06" db="EMBL/GenBank/DDBJ databases">
        <authorList>
            <person name="Ma L."/>
            <person name="Liu K.-W."/>
            <person name="Li Z."/>
            <person name="Hsiao Y.-Y."/>
            <person name="Qi Y."/>
            <person name="Fu T."/>
            <person name="Tang G."/>
            <person name="Zhang D."/>
            <person name="Sun W.-H."/>
            <person name="Liu D.-K."/>
            <person name="Li Y."/>
            <person name="Chen G.-Z."/>
            <person name="Liu X.-D."/>
            <person name="Liao X.-Y."/>
            <person name="Jiang Y.-T."/>
            <person name="Yu X."/>
            <person name="Hao Y."/>
            <person name="Huang J."/>
            <person name="Zhao X.-W."/>
            <person name="Ke S."/>
            <person name="Chen Y.-Y."/>
            <person name="Wu W.-L."/>
            <person name="Hsu J.-L."/>
            <person name="Lin Y.-F."/>
            <person name="Huang M.-D."/>
            <person name="Li C.-Y."/>
            <person name="Huang L."/>
            <person name="Wang Z.-W."/>
            <person name="Zhao X."/>
            <person name="Zhong W.-Y."/>
            <person name="Peng D.-H."/>
            <person name="Ahmad S."/>
            <person name="Lan S."/>
            <person name="Zhang J.-S."/>
            <person name="Tsai W.-C."/>
            <person name="Van De Peer Y."/>
            <person name="Liu Z.-J."/>
        </authorList>
    </citation>
    <scope>NUCLEOTIDE SEQUENCE</scope>
    <source>
        <strain evidence="2">SCP</strain>
        <tissue evidence="2">Leaves</tissue>
    </source>
</reference>
<gene>
    <name evidence="2" type="ORF">QJS04_geneDACA002328</name>
</gene>
<dbReference type="AlphaFoldDB" id="A0AAV9A9D2"/>
<name>A0AAV9A9D2_ACOGR</name>
<reference evidence="2" key="1">
    <citation type="journal article" date="2023" name="Nat. Commun.">
        <title>Diploid and tetraploid genomes of Acorus and the evolution of monocots.</title>
        <authorList>
            <person name="Ma L."/>
            <person name="Liu K.W."/>
            <person name="Li Z."/>
            <person name="Hsiao Y.Y."/>
            <person name="Qi Y."/>
            <person name="Fu T."/>
            <person name="Tang G.D."/>
            <person name="Zhang D."/>
            <person name="Sun W.H."/>
            <person name="Liu D.K."/>
            <person name="Li Y."/>
            <person name="Chen G.Z."/>
            <person name="Liu X.D."/>
            <person name="Liao X.Y."/>
            <person name="Jiang Y.T."/>
            <person name="Yu X."/>
            <person name="Hao Y."/>
            <person name="Huang J."/>
            <person name="Zhao X.W."/>
            <person name="Ke S."/>
            <person name="Chen Y.Y."/>
            <person name="Wu W.L."/>
            <person name="Hsu J.L."/>
            <person name="Lin Y.F."/>
            <person name="Huang M.D."/>
            <person name="Li C.Y."/>
            <person name="Huang L."/>
            <person name="Wang Z.W."/>
            <person name="Zhao X."/>
            <person name="Zhong W.Y."/>
            <person name="Peng D.H."/>
            <person name="Ahmad S."/>
            <person name="Lan S."/>
            <person name="Zhang J.S."/>
            <person name="Tsai W.C."/>
            <person name="Van de Peer Y."/>
            <person name="Liu Z.J."/>
        </authorList>
    </citation>
    <scope>NUCLEOTIDE SEQUENCE</scope>
    <source>
        <strain evidence="2">SCP</strain>
    </source>
</reference>
<comment type="caution">
    <text evidence="2">The sequence shown here is derived from an EMBL/GenBank/DDBJ whole genome shotgun (WGS) entry which is preliminary data.</text>
</comment>
<keyword evidence="3" id="KW-1185">Reference proteome</keyword>
<evidence type="ECO:0000313" key="3">
    <source>
        <dbReference type="Proteomes" id="UP001179952"/>
    </source>
</evidence>
<feature type="compositionally biased region" description="Polar residues" evidence="1">
    <location>
        <begin position="1"/>
        <end position="14"/>
    </location>
</feature>
<sequence length="51" mass="6242">MERQQFYKQPTTSSNKHEQKNHEKGKKNNHNTSIKHWTHSMDKLNMFNENE</sequence>
<accession>A0AAV9A9D2</accession>
<feature type="region of interest" description="Disordered" evidence="1">
    <location>
        <begin position="1"/>
        <end position="51"/>
    </location>
</feature>
<organism evidence="2 3">
    <name type="scientific">Acorus gramineus</name>
    <name type="common">Dwarf sweet flag</name>
    <dbReference type="NCBI Taxonomy" id="55184"/>
    <lineage>
        <taxon>Eukaryota</taxon>
        <taxon>Viridiplantae</taxon>
        <taxon>Streptophyta</taxon>
        <taxon>Embryophyta</taxon>
        <taxon>Tracheophyta</taxon>
        <taxon>Spermatophyta</taxon>
        <taxon>Magnoliopsida</taxon>
        <taxon>Liliopsida</taxon>
        <taxon>Acoraceae</taxon>
        <taxon>Acorus</taxon>
    </lineage>
</organism>
<evidence type="ECO:0000256" key="1">
    <source>
        <dbReference type="SAM" id="MobiDB-lite"/>
    </source>
</evidence>
<evidence type="ECO:0000313" key="2">
    <source>
        <dbReference type="EMBL" id="KAK1260772.1"/>
    </source>
</evidence>
<proteinExistence type="predicted"/>
<protein>
    <submittedName>
        <fullName evidence="2">Uncharacterized protein</fullName>
    </submittedName>
</protein>
<dbReference type="EMBL" id="JAUJYN010000011">
    <property type="protein sequence ID" value="KAK1260772.1"/>
    <property type="molecule type" value="Genomic_DNA"/>
</dbReference>